<evidence type="ECO:0000313" key="2">
    <source>
        <dbReference type="EMBL" id="KAK3579092.1"/>
    </source>
</evidence>
<feature type="region of interest" description="Disordered" evidence="1">
    <location>
        <begin position="455"/>
        <end position="485"/>
    </location>
</feature>
<evidence type="ECO:0000256" key="1">
    <source>
        <dbReference type="SAM" id="MobiDB-lite"/>
    </source>
</evidence>
<dbReference type="SUPFAM" id="SSF54001">
    <property type="entry name" value="Cysteine proteinases"/>
    <property type="match status" value="1"/>
</dbReference>
<dbReference type="InterPro" id="IPR053041">
    <property type="entry name" value="Transglut-like_Superfamily_Mod"/>
</dbReference>
<organism evidence="2 3">
    <name type="scientific">Potamilus streckersoni</name>
    <dbReference type="NCBI Taxonomy" id="2493646"/>
    <lineage>
        <taxon>Eukaryota</taxon>
        <taxon>Metazoa</taxon>
        <taxon>Spiralia</taxon>
        <taxon>Lophotrochozoa</taxon>
        <taxon>Mollusca</taxon>
        <taxon>Bivalvia</taxon>
        <taxon>Autobranchia</taxon>
        <taxon>Heteroconchia</taxon>
        <taxon>Palaeoheterodonta</taxon>
        <taxon>Unionida</taxon>
        <taxon>Unionoidea</taxon>
        <taxon>Unionidae</taxon>
        <taxon>Ambleminae</taxon>
        <taxon>Lampsilini</taxon>
        <taxon>Potamilus</taxon>
    </lineage>
</organism>
<sequence>MGAGISTYSLCGSDRSVLIPSTARKLPPIPENDMEYNIEMETEIKPSSGKLHPADSRDSGIGENDIPSGLLLKRNGKHNDFSNGNNKVYDGQRDVVSDDDLSARPSRPRSCRLGHRGASHRSRVKHAHQQKAGNLPDSQIRRIIQHTNVESVVCTDENFNEKRNDLDSSDNEDTLSNKSSSPQRDARPKSARRKLYKRSTGHDGVSSARTISDLDSSTDTDISDTDMLSIPDETGNFQKGNTGTPRRRGWVRTDDFTEVTLSTSFTPRSGSSTDFYRIRLDDLVNCLVTSLKKHKPRGLWTQTDYESVLKSLRYQLVAATLHFTPAQSTPRIEIQDNQSSLFPDDPWRVRIRLCRSDEQIIEESERRLANRLLEKGDRITRGELSHLLAEHLKSVEQLQHVTDSRKIQESSDSCLSDVRFSPVSDGSDKTLTPSLSEPDLAKFSEGVSVQSKLREYGPMNRLGKQCSNTRSNSGLPPIGRRNGNIDERVSASSTNALSIGANSDILKDPGESEHVQSSPESRAKNRKSLNESGIDSEGEDNDLCSFEDEEYRLNTEFVEAFYILWDTLTYENIRGLLAEYRKRQDVLFLPYEKTLKGNESKCIGEELSQIDTQFAESIILKRQDNRITFKRFWELLAEQMNRTKLIRVKSFEESSKDVLHGRSNSFNGFLTYPSFPCQNLLRLNTFSGSPQRSNSFVTQRQCSNQKFSGRQNAILRTRSRGSTSTASTSTSSGTVSDSDDRSQATKSSSVSREFSFGQLNEIEDIEEIEELGDSSTESSDKTIKPLGRMTNSRVQTATTRDRNVKRTGATQVHGLCSTTIGLAPTPTEPHAKLIADSMPKVEEIEGKLSLRGRPDSGIGVSTSSSSYSSSETPKEAYDIDEVISSSSEMREKVISVRAEDHNNLKSLVAAITKGFTSERHKAHAIYCWLVSQDLQHFSKLNKKSGSPAGKLRYLAEKKISHASLYIDLAKIAGLKCEKIDGYVKNNDYYPGNAIEAPKFQHAWVAVSMDGHYCFVDPQMGASAEKFFMDHYFVTSPDELVLSHFPKDKKWLLMNQSVTLEEFQGVVKTWPAMFKFQIRPLSMKSVIRTLDGRLSITVLLQNVAINPQLEYAGPGPKIDQDTLEEKIDHEIRDVDNAETYHVTLPQEGTYYFTAYAHVLEDGIDIPVFQYRIEYKDEFL</sequence>
<feature type="compositionally biased region" description="Polar residues" evidence="1">
    <location>
        <begin position="174"/>
        <end position="183"/>
    </location>
</feature>
<dbReference type="InterPro" id="IPR038765">
    <property type="entry name" value="Papain-like_cys_pep_sf"/>
</dbReference>
<dbReference type="PANTHER" id="PTHR47020">
    <property type="entry name" value="HILLARIN"/>
    <property type="match status" value="1"/>
</dbReference>
<feature type="compositionally biased region" description="Polar residues" evidence="1">
    <location>
        <begin position="465"/>
        <end position="474"/>
    </location>
</feature>
<feature type="compositionally biased region" description="Basic residues" evidence="1">
    <location>
        <begin position="106"/>
        <end position="129"/>
    </location>
</feature>
<dbReference type="Gene3D" id="3.10.620.30">
    <property type="match status" value="1"/>
</dbReference>
<feature type="compositionally biased region" description="Polar residues" evidence="1">
    <location>
        <begin position="789"/>
        <end position="798"/>
    </location>
</feature>
<feature type="region of interest" description="Disordered" evidence="1">
    <location>
        <begin position="850"/>
        <end position="872"/>
    </location>
</feature>
<feature type="region of interest" description="Disordered" evidence="1">
    <location>
        <begin position="768"/>
        <end position="805"/>
    </location>
</feature>
<feature type="compositionally biased region" description="Low complexity" evidence="1">
    <location>
        <begin position="861"/>
        <end position="870"/>
    </location>
</feature>
<evidence type="ECO:0008006" key="4">
    <source>
        <dbReference type="Google" id="ProtNLM"/>
    </source>
</evidence>
<protein>
    <recommendedName>
        <fullName evidence="4">Kyphoscoliosis peptidase</fullName>
    </recommendedName>
</protein>
<comment type="caution">
    <text evidence="2">The sequence shown here is derived from an EMBL/GenBank/DDBJ whole genome shotgun (WGS) entry which is preliminary data.</text>
</comment>
<feature type="region of interest" description="Disordered" evidence="1">
    <location>
        <begin position="418"/>
        <end position="437"/>
    </location>
</feature>
<name>A0AAE0VJG4_9BIVA</name>
<reference evidence="2" key="1">
    <citation type="journal article" date="2021" name="Genome Biol. Evol.">
        <title>A High-Quality Reference Genome for a Parasitic Bivalve with Doubly Uniparental Inheritance (Bivalvia: Unionida).</title>
        <authorList>
            <person name="Smith C.H."/>
        </authorList>
    </citation>
    <scope>NUCLEOTIDE SEQUENCE</scope>
    <source>
        <strain evidence="2">CHS0354</strain>
    </source>
</reference>
<reference evidence="2" key="3">
    <citation type="submission" date="2023-05" db="EMBL/GenBank/DDBJ databases">
        <authorList>
            <person name="Smith C.H."/>
        </authorList>
    </citation>
    <scope>NUCLEOTIDE SEQUENCE</scope>
    <source>
        <strain evidence="2">CHS0354</strain>
        <tissue evidence="2">Mantle</tissue>
    </source>
</reference>
<dbReference type="AlphaFoldDB" id="A0AAE0VJG4"/>
<feature type="compositionally biased region" description="Low complexity" evidence="1">
    <location>
        <begin position="720"/>
        <end position="736"/>
    </location>
</feature>
<feature type="region of interest" description="Disordered" evidence="1">
    <location>
        <begin position="707"/>
        <end position="753"/>
    </location>
</feature>
<feature type="region of interest" description="Disordered" evidence="1">
    <location>
        <begin position="161"/>
        <end position="249"/>
    </location>
</feature>
<dbReference type="PANTHER" id="PTHR47020:SF1">
    <property type="entry name" value="HILLARIN"/>
    <property type="match status" value="1"/>
</dbReference>
<dbReference type="Proteomes" id="UP001195483">
    <property type="component" value="Unassembled WGS sequence"/>
</dbReference>
<dbReference type="EMBL" id="JAEAOA010001785">
    <property type="protein sequence ID" value="KAK3579092.1"/>
    <property type="molecule type" value="Genomic_DNA"/>
</dbReference>
<feature type="compositionally biased region" description="Basic and acidic residues" evidence="1">
    <location>
        <begin position="505"/>
        <end position="514"/>
    </location>
</feature>
<accession>A0AAE0VJG4</accession>
<feature type="compositionally biased region" description="Basic residues" evidence="1">
    <location>
        <begin position="189"/>
        <end position="199"/>
    </location>
</feature>
<proteinExistence type="predicted"/>
<feature type="region of interest" description="Disordered" evidence="1">
    <location>
        <begin position="500"/>
        <end position="541"/>
    </location>
</feature>
<feature type="region of interest" description="Disordered" evidence="1">
    <location>
        <begin position="43"/>
        <end position="139"/>
    </location>
</feature>
<gene>
    <name evidence="2" type="ORF">CHS0354_029951</name>
</gene>
<feature type="compositionally biased region" description="Polar residues" evidence="1">
    <location>
        <begin position="235"/>
        <end position="244"/>
    </location>
</feature>
<reference evidence="2" key="2">
    <citation type="journal article" date="2021" name="Genome Biol. Evol.">
        <title>Developing a high-quality reference genome for a parasitic bivalve with doubly uniparental inheritance (Bivalvia: Unionida).</title>
        <authorList>
            <person name="Smith C.H."/>
        </authorList>
    </citation>
    <scope>NUCLEOTIDE SEQUENCE</scope>
    <source>
        <strain evidence="2">CHS0354</strain>
        <tissue evidence="2">Mantle</tissue>
    </source>
</reference>
<keyword evidence="3" id="KW-1185">Reference proteome</keyword>
<evidence type="ECO:0000313" key="3">
    <source>
        <dbReference type="Proteomes" id="UP001195483"/>
    </source>
</evidence>